<name>A0A1F7VAU6_9BACT</name>
<comment type="catalytic activity">
    <reaction evidence="6">
        <text>L-threonyl-[protein] + ATP = 3-O-(5'-adenylyl)-L-threonyl-[protein] + diphosphate</text>
        <dbReference type="Rhea" id="RHEA:54292"/>
        <dbReference type="Rhea" id="RHEA-COMP:11060"/>
        <dbReference type="Rhea" id="RHEA-COMP:13847"/>
        <dbReference type="ChEBI" id="CHEBI:30013"/>
        <dbReference type="ChEBI" id="CHEBI:30616"/>
        <dbReference type="ChEBI" id="CHEBI:33019"/>
        <dbReference type="ChEBI" id="CHEBI:138113"/>
        <dbReference type="EC" id="2.7.7.108"/>
    </reaction>
</comment>
<evidence type="ECO:0000256" key="4">
    <source>
        <dbReference type="ARBA" id="ARBA00022840"/>
    </source>
</evidence>
<sequence length="197" mass="22653">MASKSRYNAAGDEAWILNNKLDIKDEKDLGDTETLLLQRTNDHFMDALRESKLRIDLALLFEIHQYFLGTLYTWAGKLRTVDISKNGTLFCSSNYLTQVMKEFEKLFQENIPIETDSKSVVAKKIALVHCELNAIHPFREGNGRTIRLFLDLMVCTIGYQPIDWSVAPHKEYLSACVKGMEQNYKPMQKIVFVGLKK</sequence>
<evidence type="ECO:0000256" key="2">
    <source>
        <dbReference type="ARBA" id="ARBA00022695"/>
    </source>
</evidence>
<evidence type="ECO:0000256" key="5">
    <source>
        <dbReference type="ARBA" id="ARBA00034531"/>
    </source>
</evidence>
<dbReference type="GO" id="GO:0070733">
    <property type="term" value="F:AMPylase activity"/>
    <property type="evidence" value="ECO:0007669"/>
    <property type="project" value="UniProtKB-EC"/>
</dbReference>
<evidence type="ECO:0000256" key="1">
    <source>
        <dbReference type="ARBA" id="ARBA00022679"/>
    </source>
</evidence>
<evidence type="ECO:0000256" key="3">
    <source>
        <dbReference type="ARBA" id="ARBA00022741"/>
    </source>
</evidence>
<dbReference type="InterPro" id="IPR036597">
    <property type="entry name" value="Fido-like_dom_sf"/>
</dbReference>
<dbReference type="PROSITE" id="PS51459">
    <property type="entry name" value="FIDO"/>
    <property type="match status" value="1"/>
</dbReference>
<dbReference type="GO" id="GO:0005524">
    <property type="term" value="F:ATP binding"/>
    <property type="evidence" value="ECO:0007669"/>
    <property type="project" value="UniProtKB-KW"/>
</dbReference>
<organism evidence="9 10">
    <name type="scientific">Candidatus Uhrbacteria bacterium RIFCSPLOWO2_02_FULL_48_18</name>
    <dbReference type="NCBI Taxonomy" id="1802408"/>
    <lineage>
        <taxon>Bacteria</taxon>
        <taxon>Candidatus Uhriibacteriota</taxon>
    </lineage>
</organism>
<keyword evidence="1" id="KW-0808">Transferase</keyword>
<evidence type="ECO:0000313" key="9">
    <source>
        <dbReference type="EMBL" id="OGL87074.1"/>
    </source>
</evidence>
<evidence type="ECO:0000256" key="7">
    <source>
        <dbReference type="ARBA" id="ARBA00048696"/>
    </source>
</evidence>
<dbReference type="InterPro" id="IPR003812">
    <property type="entry name" value="Fido"/>
</dbReference>
<dbReference type="PANTHER" id="PTHR39560">
    <property type="entry name" value="PROTEIN ADENYLYLTRANSFERASE FIC-RELATED"/>
    <property type="match status" value="1"/>
</dbReference>
<comment type="catalytic activity">
    <reaction evidence="7">
        <text>L-tyrosyl-[protein] + ATP = O-(5'-adenylyl)-L-tyrosyl-[protein] + diphosphate</text>
        <dbReference type="Rhea" id="RHEA:54288"/>
        <dbReference type="Rhea" id="RHEA-COMP:10136"/>
        <dbReference type="Rhea" id="RHEA-COMP:13846"/>
        <dbReference type="ChEBI" id="CHEBI:30616"/>
        <dbReference type="ChEBI" id="CHEBI:33019"/>
        <dbReference type="ChEBI" id="CHEBI:46858"/>
        <dbReference type="ChEBI" id="CHEBI:83624"/>
        <dbReference type="EC" id="2.7.7.108"/>
    </reaction>
</comment>
<evidence type="ECO:0000256" key="6">
    <source>
        <dbReference type="ARBA" id="ARBA00047939"/>
    </source>
</evidence>
<accession>A0A1F7VAU6</accession>
<feature type="domain" description="Fido" evidence="8">
    <location>
        <begin position="55"/>
        <end position="195"/>
    </location>
</feature>
<protein>
    <recommendedName>
        <fullName evidence="5">protein adenylyltransferase</fullName>
        <ecNumber evidence="5">2.7.7.108</ecNumber>
    </recommendedName>
</protein>
<keyword evidence="3" id="KW-0547">Nucleotide-binding</keyword>
<dbReference type="GO" id="GO:0051302">
    <property type="term" value="P:regulation of cell division"/>
    <property type="evidence" value="ECO:0007669"/>
    <property type="project" value="TreeGrafter"/>
</dbReference>
<proteinExistence type="predicted"/>
<dbReference type="Proteomes" id="UP000176593">
    <property type="component" value="Unassembled WGS sequence"/>
</dbReference>
<reference evidence="9 10" key="1">
    <citation type="journal article" date="2016" name="Nat. Commun.">
        <title>Thousands of microbial genomes shed light on interconnected biogeochemical processes in an aquifer system.</title>
        <authorList>
            <person name="Anantharaman K."/>
            <person name="Brown C.T."/>
            <person name="Hug L.A."/>
            <person name="Sharon I."/>
            <person name="Castelle C.J."/>
            <person name="Probst A.J."/>
            <person name="Thomas B.C."/>
            <person name="Singh A."/>
            <person name="Wilkins M.J."/>
            <person name="Karaoz U."/>
            <person name="Brodie E.L."/>
            <person name="Williams K.H."/>
            <person name="Hubbard S.S."/>
            <person name="Banfield J.F."/>
        </authorList>
    </citation>
    <scope>NUCLEOTIDE SEQUENCE [LARGE SCALE GENOMIC DNA]</scope>
</reference>
<evidence type="ECO:0000313" key="10">
    <source>
        <dbReference type="Proteomes" id="UP000176593"/>
    </source>
</evidence>
<evidence type="ECO:0000259" key="8">
    <source>
        <dbReference type="PROSITE" id="PS51459"/>
    </source>
</evidence>
<comment type="caution">
    <text evidence="9">The sequence shown here is derived from an EMBL/GenBank/DDBJ whole genome shotgun (WGS) entry which is preliminary data.</text>
</comment>
<keyword evidence="4" id="KW-0067">ATP-binding</keyword>
<keyword evidence="2" id="KW-0548">Nucleotidyltransferase</keyword>
<dbReference type="EC" id="2.7.7.108" evidence="5"/>
<dbReference type="PANTHER" id="PTHR39560:SF1">
    <property type="entry name" value="PROTEIN ADENYLYLTRANSFERASE FIC-RELATED"/>
    <property type="match status" value="1"/>
</dbReference>
<dbReference type="AlphaFoldDB" id="A0A1F7VAU6"/>
<dbReference type="Gene3D" id="1.10.3290.10">
    <property type="entry name" value="Fido-like domain"/>
    <property type="match status" value="1"/>
</dbReference>
<gene>
    <name evidence="9" type="ORF">A3I41_03980</name>
</gene>
<dbReference type="Pfam" id="PF02661">
    <property type="entry name" value="Fic"/>
    <property type="match status" value="1"/>
</dbReference>
<dbReference type="SUPFAM" id="SSF140931">
    <property type="entry name" value="Fic-like"/>
    <property type="match status" value="1"/>
</dbReference>
<dbReference type="EMBL" id="MGEQ01000003">
    <property type="protein sequence ID" value="OGL87074.1"/>
    <property type="molecule type" value="Genomic_DNA"/>
</dbReference>